<comment type="similarity">
    <text evidence="2">Belongs to the NADH:flavin oxidoreductase/NADH oxidase family.</text>
</comment>
<evidence type="ECO:0000256" key="3">
    <source>
        <dbReference type="ARBA" id="ARBA00023002"/>
    </source>
</evidence>
<dbReference type="EMBL" id="JABXXP010000001">
    <property type="protein sequence ID" value="NVN09598.1"/>
    <property type="molecule type" value="Genomic_DNA"/>
</dbReference>
<accession>A0A7Y7IT27</accession>
<dbReference type="PANTHER" id="PTHR22893:SF91">
    <property type="entry name" value="NADPH DEHYDROGENASE 2-RELATED"/>
    <property type="match status" value="1"/>
</dbReference>
<organism evidence="5 6">
    <name type="scientific">Nguyenibacter vanlangensis</name>
    <dbReference type="NCBI Taxonomy" id="1216886"/>
    <lineage>
        <taxon>Bacteria</taxon>
        <taxon>Pseudomonadati</taxon>
        <taxon>Pseudomonadota</taxon>
        <taxon>Alphaproteobacteria</taxon>
        <taxon>Acetobacterales</taxon>
        <taxon>Acetobacteraceae</taxon>
        <taxon>Nguyenibacter</taxon>
    </lineage>
</organism>
<dbReference type="InterPro" id="IPR001155">
    <property type="entry name" value="OxRdtase_FMN_N"/>
</dbReference>
<dbReference type="Pfam" id="PF00724">
    <property type="entry name" value="Oxidored_FMN"/>
    <property type="match status" value="1"/>
</dbReference>
<feature type="domain" description="NADH:flavin oxidoreductase/NADH oxidase N-terminal" evidence="4">
    <location>
        <begin position="3"/>
        <end position="340"/>
    </location>
</feature>
<comment type="caution">
    <text evidence="5">The sequence shown here is derived from an EMBL/GenBank/DDBJ whole genome shotgun (WGS) entry which is preliminary data.</text>
</comment>
<dbReference type="CDD" id="cd02933">
    <property type="entry name" value="OYE_like_FMN"/>
    <property type="match status" value="1"/>
</dbReference>
<gene>
    <name evidence="5" type="ORF">HUK84_00235</name>
</gene>
<evidence type="ECO:0000259" key="4">
    <source>
        <dbReference type="Pfam" id="PF00724"/>
    </source>
</evidence>
<dbReference type="Proteomes" id="UP000534870">
    <property type="component" value="Unassembled WGS sequence"/>
</dbReference>
<evidence type="ECO:0000256" key="2">
    <source>
        <dbReference type="ARBA" id="ARBA00005979"/>
    </source>
</evidence>
<dbReference type="SUPFAM" id="SSF51395">
    <property type="entry name" value="FMN-linked oxidoreductases"/>
    <property type="match status" value="1"/>
</dbReference>
<sequence length="373" mass="39512">MSELFSPVRLGDLHLSNRIVMAPMTRARAADDGIPNASAAEYYRQRAGAGLIITEAINVGPLSAAFERAPGLWTPEQSAAWQAIVSSAKAGGGCMVAQLWHAGRAGARGILAGREPLSPSGVNHDLGELQVWGLLQNGAYVRINATHSRAMTHADITHAIDEYRIAAANARDAGFDGVEIHAGNGYLPHQFLSPGTNRRTDAYGGDATGRARFLREILAAVGQVVPLTRVGIRLSPYADYNNVADPDPDETYASLATWLNGAGLAYVHLADTNAWTGAPDLARLLALFKPRYTGPLIVNAGLSPEHAAALVAEGSTDAVAFGRLFIANPDLPERMRQGGPYNDLRHVGLYGGSAVGYTDYPFLTHDDGAKAAV</sequence>
<proteinExistence type="inferred from homology"/>
<evidence type="ECO:0000313" key="6">
    <source>
        <dbReference type="Proteomes" id="UP000534870"/>
    </source>
</evidence>
<dbReference type="PANTHER" id="PTHR22893">
    <property type="entry name" value="NADH OXIDOREDUCTASE-RELATED"/>
    <property type="match status" value="1"/>
</dbReference>
<dbReference type="GO" id="GO:0010181">
    <property type="term" value="F:FMN binding"/>
    <property type="evidence" value="ECO:0007669"/>
    <property type="project" value="InterPro"/>
</dbReference>
<reference evidence="5 6" key="1">
    <citation type="submission" date="2020-06" db="EMBL/GenBank/DDBJ databases">
        <title>Description of novel acetic acid bacteria.</title>
        <authorList>
            <person name="Sombolestani A."/>
        </authorList>
    </citation>
    <scope>NUCLEOTIDE SEQUENCE [LARGE SCALE GENOMIC DNA]</scope>
    <source>
        <strain evidence="5 6">LMG 31431</strain>
    </source>
</reference>
<dbReference type="AlphaFoldDB" id="A0A7Y7IT27"/>
<evidence type="ECO:0000256" key="1">
    <source>
        <dbReference type="ARBA" id="ARBA00001917"/>
    </source>
</evidence>
<dbReference type="InterPro" id="IPR045247">
    <property type="entry name" value="Oye-like"/>
</dbReference>
<dbReference type="InterPro" id="IPR013785">
    <property type="entry name" value="Aldolase_TIM"/>
</dbReference>
<dbReference type="GO" id="GO:0016628">
    <property type="term" value="F:oxidoreductase activity, acting on the CH-CH group of donors, NAD or NADP as acceptor"/>
    <property type="evidence" value="ECO:0007669"/>
    <property type="project" value="UniProtKB-ARBA"/>
</dbReference>
<dbReference type="GO" id="GO:0005829">
    <property type="term" value="C:cytosol"/>
    <property type="evidence" value="ECO:0007669"/>
    <property type="project" value="TreeGrafter"/>
</dbReference>
<evidence type="ECO:0000313" key="5">
    <source>
        <dbReference type="EMBL" id="NVN09598.1"/>
    </source>
</evidence>
<keyword evidence="3" id="KW-0560">Oxidoreductase</keyword>
<dbReference type="Gene3D" id="3.20.20.70">
    <property type="entry name" value="Aldolase class I"/>
    <property type="match status" value="1"/>
</dbReference>
<protein>
    <submittedName>
        <fullName evidence="5">Alkene reductase</fullName>
    </submittedName>
</protein>
<dbReference type="FunFam" id="3.20.20.70:FF:000059">
    <property type="entry name" value="N-ethylmaleimide reductase, FMN-linked"/>
    <property type="match status" value="1"/>
</dbReference>
<dbReference type="RefSeq" id="WP_176638396.1">
    <property type="nucleotide sequence ID" value="NZ_JABXXP010000001.1"/>
</dbReference>
<name>A0A7Y7IT27_9PROT</name>
<comment type="cofactor">
    <cofactor evidence="1">
        <name>FMN</name>
        <dbReference type="ChEBI" id="CHEBI:58210"/>
    </cofactor>
</comment>